<dbReference type="SUPFAM" id="SSF47923">
    <property type="entry name" value="Ypt/Rab-GAP domain of gyp1p"/>
    <property type="match status" value="1"/>
</dbReference>
<accession>A0ABQ9VMR6</accession>
<keyword evidence="5" id="KW-0009">Actin-binding</keyword>
<evidence type="ECO:0000259" key="6">
    <source>
        <dbReference type="PROSITE" id="PS50086"/>
    </source>
</evidence>
<dbReference type="Proteomes" id="UP001266305">
    <property type="component" value="Unassembled WGS sequence"/>
</dbReference>
<keyword evidence="1 5" id="KW-0547">Nucleotide-binding</keyword>
<protein>
    <recommendedName>
        <fullName evidence="10">Myosin motor domain-containing protein</fullName>
    </recommendedName>
</protein>
<evidence type="ECO:0000256" key="5">
    <source>
        <dbReference type="PROSITE-ProRule" id="PRU00782"/>
    </source>
</evidence>
<evidence type="ECO:0000256" key="2">
    <source>
        <dbReference type="ARBA" id="ARBA00022840"/>
    </source>
</evidence>
<feature type="domain" description="Myosin motor" evidence="7">
    <location>
        <begin position="1"/>
        <end position="388"/>
    </location>
</feature>
<dbReference type="Gene3D" id="3.40.850.10">
    <property type="entry name" value="Kinesin motor domain"/>
    <property type="match status" value="1"/>
</dbReference>
<dbReference type="PANTHER" id="PTHR22692:SF21">
    <property type="entry name" value="MYOSIN XVA"/>
    <property type="match status" value="1"/>
</dbReference>
<dbReference type="PRINTS" id="PR00193">
    <property type="entry name" value="MYOSINHEAVY"/>
</dbReference>
<evidence type="ECO:0000256" key="3">
    <source>
        <dbReference type="ARBA" id="ARBA00023123"/>
    </source>
</evidence>
<dbReference type="InterPro" id="IPR001609">
    <property type="entry name" value="Myosin_head_motor_dom-like"/>
</dbReference>
<comment type="similarity">
    <text evidence="5">Belongs to the TRAFAC class myosin-kinesin ATPase superfamily. Myosin family.</text>
</comment>
<keyword evidence="4 5" id="KW-0505">Motor protein</keyword>
<organism evidence="8 9">
    <name type="scientific">Saguinus oedipus</name>
    <name type="common">Cotton-top tamarin</name>
    <name type="synonym">Oedipomidas oedipus</name>
    <dbReference type="NCBI Taxonomy" id="9490"/>
    <lineage>
        <taxon>Eukaryota</taxon>
        <taxon>Metazoa</taxon>
        <taxon>Chordata</taxon>
        <taxon>Craniata</taxon>
        <taxon>Vertebrata</taxon>
        <taxon>Euteleostomi</taxon>
        <taxon>Mammalia</taxon>
        <taxon>Eutheria</taxon>
        <taxon>Euarchontoglires</taxon>
        <taxon>Primates</taxon>
        <taxon>Haplorrhini</taxon>
        <taxon>Platyrrhini</taxon>
        <taxon>Cebidae</taxon>
        <taxon>Callitrichinae</taxon>
        <taxon>Saguinus</taxon>
    </lineage>
</organism>
<evidence type="ECO:0000256" key="1">
    <source>
        <dbReference type="ARBA" id="ARBA00022741"/>
    </source>
</evidence>
<dbReference type="InterPro" id="IPR000195">
    <property type="entry name" value="Rab-GAP-TBC_dom"/>
</dbReference>
<comment type="caution">
    <text evidence="5">Lacks conserved residue(s) required for the propagation of feature annotation.</text>
</comment>
<feature type="binding site" evidence="5">
    <location>
        <begin position="73"/>
        <end position="80"/>
    </location>
    <ligand>
        <name>ATP</name>
        <dbReference type="ChEBI" id="CHEBI:30616"/>
    </ligand>
</feature>
<dbReference type="PROSITE" id="PS50086">
    <property type="entry name" value="TBC_RABGAP"/>
    <property type="match status" value="1"/>
</dbReference>
<dbReference type="InterPro" id="IPR027417">
    <property type="entry name" value="P-loop_NTPase"/>
</dbReference>
<dbReference type="InterPro" id="IPR051567">
    <property type="entry name" value="Unconventional_Myosin_ATPase"/>
</dbReference>
<evidence type="ECO:0000313" key="8">
    <source>
        <dbReference type="EMBL" id="KAK2110683.1"/>
    </source>
</evidence>
<evidence type="ECO:0000313" key="9">
    <source>
        <dbReference type="Proteomes" id="UP001266305"/>
    </source>
</evidence>
<dbReference type="PROSITE" id="PS51456">
    <property type="entry name" value="MYOSIN_MOTOR"/>
    <property type="match status" value="1"/>
</dbReference>
<gene>
    <name evidence="8" type="ORF">P7K49_010429</name>
</gene>
<evidence type="ECO:0000256" key="4">
    <source>
        <dbReference type="ARBA" id="ARBA00023175"/>
    </source>
</evidence>
<dbReference type="SUPFAM" id="SSF52540">
    <property type="entry name" value="P-loop containing nucleoside triphosphate hydrolases"/>
    <property type="match status" value="1"/>
</dbReference>
<keyword evidence="9" id="KW-1185">Reference proteome</keyword>
<proteinExistence type="inferred from homology"/>
<dbReference type="InterPro" id="IPR036961">
    <property type="entry name" value="Kinesin_motor_dom_sf"/>
</dbReference>
<dbReference type="SMART" id="SM00242">
    <property type="entry name" value="MYSc"/>
    <property type="match status" value="1"/>
</dbReference>
<evidence type="ECO:0000259" key="7">
    <source>
        <dbReference type="PROSITE" id="PS51456"/>
    </source>
</evidence>
<keyword evidence="3 5" id="KW-0518">Myosin</keyword>
<sequence>MALRPPSAQQTHIGSILVSVNPYQMFRIYRLEQVQQYNGRALGENPLHLFAIANLTFAKMLYAKQNQCIIISGESSSGKTEATKLILHYLAAMNQKRDVMQQVLAFSREDQDSIFCILASILHLGNIYFEKYEGHRAGLPADMEIEPVEIHNRTDWFGIVQLSPELDETEPVLSGGRHPDRMAPIPVQALSSAWLPYSETELPPVSSQEAKQIRQELRRKIKWMKMLGEWEKYKNSEKVTCGGRGPGTTLCRDRGQTPVAVAWHPQPLRGRAGTLSSHRGSQAWSKALLPVGASITLLEGNSWEGRPCPSLISPLLRNQGAKTNDLQNSRVLVLAGVAPGPSHQIIFCPQLVRRVYKGIPMNIRGQVWSVLLNIDDIKGKNPSTYQVR</sequence>
<dbReference type="Pfam" id="PF00063">
    <property type="entry name" value="Myosin_head"/>
    <property type="match status" value="1"/>
</dbReference>
<dbReference type="InterPro" id="IPR035969">
    <property type="entry name" value="Rab-GAP_TBC_sf"/>
</dbReference>
<feature type="domain" description="Rab-GAP TBC" evidence="6">
    <location>
        <begin position="358"/>
        <end position="388"/>
    </location>
</feature>
<dbReference type="PANTHER" id="PTHR22692">
    <property type="entry name" value="MYOSIN VII, XV"/>
    <property type="match status" value="1"/>
</dbReference>
<keyword evidence="2 5" id="KW-0067">ATP-binding</keyword>
<dbReference type="EMBL" id="JASSZA010000005">
    <property type="protein sequence ID" value="KAK2110683.1"/>
    <property type="molecule type" value="Genomic_DNA"/>
</dbReference>
<evidence type="ECO:0008006" key="10">
    <source>
        <dbReference type="Google" id="ProtNLM"/>
    </source>
</evidence>
<comment type="caution">
    <text evidence="8">The sequence shown here is derived from an EMBL/GenBank/DDBJ whole genome shotgun (WGS) entry which is preliminary data.</text>
</comment>
<reference evidence="8 9" key="1">
    <citation type="submission" date="2023-05" db="EMBL/GenBank/DDBJ databases">
        <title>B98-5 Cell Line De Novo Hybrid Assembly: An Optical Mapping Approach.</title>
        <authorList>
            <person name="Kananen K."/>
            <person name="Auerbach J.A."/>
            <person name="Kautto E."/>
            <person name="Blachly J.S."/>
        </authorList>
    </citation>
    <scope>NUCLEOTIDE SEQUENCE [LARGE SCALE GENOMIC DNA]</scope>
    <source>
        <strain evidence="8">B95-8</strain>
        <tissue evidence="8">Cell line</tissue>
    </source>
</reference>
<dbReference type="Gene3D" id="1.20.120.720">
    <property type="entry name" value="Myosin VI head, motor domain, U50 subdomain"/>
    <property type="match status" value="1"/>
</dbReference>
<name>A0ABQ9VMR6_SAGOE</name>